<dbReference type="RefSeq" id="WP_242179063.1">
    <property type="nucleotide sequence ID" value="NZ_JAKQYM010000009.1"/>
</dbReference>
<dbReference type="PANTHER" id="PTHR30386:SF26">
    <property type="entry name" value="TRANSPORT PROTEIN COMB"/>
    <property type="match status" value="1"/>
</dbReference>
<dbReference type="Gene3D" id="2.40.30.170">
    <property type="match status" value="1"/>
</dbReference>
<dbReference type="PANTHER" id="PTHR30386">
    <property type="entry name" value="MEMBRANE FUSION SUBUNIT OF EMRAB-TOLC MULTIDRUG EFFLUX PUMP"/>
    <property type="match status" value="1"/>
</dbReference>
<evidence type="ECO:0000313" key="8">
    <source>
        <dbReference type="Proteomes" id="UP001139369"/>
    </source>
</evidence>
<sequence length="430" mass="49831">MKKEINNNSHELNDIIERFPSSFNSILLYLLILVIILSIALSYIIESPDIIKGYAELNSTNPIAELSFRNNGRVKYLIDSSKKEVFKGEYLVIIENSGSFLQIKKIKNLLEQSINITNIEKNYKLFEELITDNNLGDIQISASNLFANLNKYIKALNSKEYLKQREIILNQVSYYRKILKDRTLLYFINNKRFKYSTELMTMNDSLYSKDVISKAKLLEKKRSYLKEEEEVISNKIIKNTTELKITELEHQIIKLEIENEEKLKIIILEIELVRKNLLNEIDRWELNYIIKAPYNGTVERLNFVPNGSYVNAGRPMLSVIPNDREINCNAFVPIKGAGKLKEGQNVKIKLKSYPYQEFGYIKGIVSSISSVPSNNQYIISIKLENDTITNTGVQLSLSNKLEGDLEVITEKRKLIERLFIKLKYLFEPNS</sequence>
<organism evidence="7 8">
    <name type="scientific">Polaribacter marinus</name>
    <dbReference type="NCBI Taxonomy" id="2916838"/>
    <lineage>
        <taxon>Bacteria</taxon>
        <taxon>Pseudomonadati</taxon>
        <taxon>Bacteroidota</taxon>
        <taxon>Flavobacteriia</taxon>
        <taxon>Flavobacteriales</taxon>
        <taxon>Flavobacteriaceae</taxon>
    </lineage>
</organism>
<evidence type="ECO:0000256" key="4">
    <source>
        <dbReference type="ARBA" id="ARBA00023136"/>
    </source>
</evidence>
<evidence type="ECO:0000256" key="3">
    <source>
        <dbReference type="ARBA" id="ARBA00022989"/>
    </source>
</evidence>
<evidence type="ECO:0000256" key="2">
    <source>
        <dbReference type="ARBA" id="ARBA00022692"/>
    </source>
</evidence>
<comment type="subcellular location">
    <subcellularLocation>
        <location evidence="1">Membrane</location>
        <topology evidence="1">Single-pass membrane protein</topology>
    </subcellularLocation>
</comment>
<keyword evidence="8" id="KW-1185">Reference proteome</keyword>
<keyword evidence="3 6" id="KW-1133">Transmembrane helix</keyword>
<dbReference type="EMBL" id="JAKQYM010000009">
    <property type="protein sequence ID" value="MCI2229952.1"/>
    <property type="molecule type" value="Genomic_DNA"/>
</dbReference>
<dbReference type="GO" id="GO:0016020">
    <property type="term" value="C:membrane"/>
    <property type="evidence" value="ECO:0007669"/>
    <property type="project" value="UniProtKB-SubCell"/>
</dbReference>
<protein>
    <submittedName>
        <fullName evidence="7">HlyD family secretion protein</fullName>
    </submittedName>
</protein>
<evidence type="ECO:0000256" key="6">
    <source>
        <dbReference type="SAM" id="Phobius"/>
    </source>
</evidence>
<evidence type="ECO:0000313" key="7">
    <source>
        <dbReference type="EMBL" id="MCI2229952.1"/>
    </source>
</evidence>
<dbReference type="AlphaFoldDB" id="A0A9X1VPD3"/>
<keyword evidence="2 6" id="KW-0812">Transmembrane</keyword>
<keyword evidence="5" id="KW-0175">Coiled coil</keyword>
<dbReference type="PRINTS" id="PR01490">
    <property type="entry name" value="RTXTOXIND"/>
</dbReference>
<dbReference type="Proteomes" id="UP001139369">
    <property type="component" value="Unassembled WGS sequence"/>
</dbReference>
<evidence type="ECO:0000256" key="1">
    <source>
        <dbReference type="ARBA" id="ARBA00004167"/>
    </source>
</evidence>
<feature type="coiled-coil region" evidence="5">
    <location>
        <begin position="238"/>
        <end position="287"/>
    </location>
</feature>
<name>A0A9X1VPD3_9FLAO</name>
<gene>
    <name evidence="7" type="ORF">MC378_12310</name>
</gene>
<reference evidence="7" key="1">
    <citation type="submission" date="2022-02" db="EMBL/GenBank/DDBJ databases">
        <title>Polaribacter sp. MSW13, isolated from seawater.</title>
        <authorList>
            <person name="Kristyanto S."/>
            <person name="Jung J."/>
            <person name="Jeon C.O."/>
        </authorList>
    </citation>
    <scope>NUCLEOTIDE SEQUENCE</scope>
    <source>
        <strain evidence="7">MSW13</strain>
    </source>
</reference>
<accession>A0A9X1VPD3</accession>
<proteinExistence type="predicted"/>
<dbReference type="InterPro" id="IPR050739">
    <property type="entry name" value="MFP"/>
</dbReference>
<keyword evidence="4 6" id="KW-0472">Membrane</keyword>
<evidence type="ECO:0000256" key="5">
    <source>
        <dbReference type="SAM" id="Coils"/>
    </source>
</evidence>
<feature type="transmembrane region" description="Helical" evidence="6">
    <location>
        <begin position="26"/>
        <end position="45"/>
    </location>
</feature>
<comment type="caution">
    <text evidence="7">The sequence shown here is derived from an EMBL/GenBank/DDBJ whole genome shotgun (WGS) entry which is preliminary data.</text>
</comment>